<dbReference type="Proteomes" id="UP000256334">
    <property type="component" value="Unassembled WGS sequence"/>
</dbReference>
<dbReference type="Pfam" id="PF00300">
    <property type="entry name" value="His_Phos_1"/>
    <property type="match status" value="1"/>
</dbReference>
<dbReference type="GO" id="GO:0016791">
    <property type="term" value="F:phosphatase activity"/>
    <property type="evidence" value="ECO:0007669"/>
    <property type="project" value="TreeGrafter"/>
</dbReference>
<dbReference type="EMBL" id="QRDJ01000006">
    <property type="protein sequence ID" value="REC96162.1"/>
    <property type="molecule type" value="Genomic_DNA"/>
</dbReference>
<evidence type="ECO:0000313" key="2">
    <source>
        <dbReference type="Proteomes" id="UP000256334"/>
    </source>
</evidence>
<name>A0A3D9DZC7_9GAMM</name>
<reference evidence="1 2" key="1">
    <citation type="submission" date="2018-07" db="EMBL/GenBank/DDBJ databases">
        <title>Genomic Encyclopedia of Type Strains, Phase IV (KMG-IV): sequencing the most valuable type-strain genomes for metagenomic binning, comparative biology and taxonomic classification.</title>
        <authorList>
            <person name="Goeker M."/>
        </authorList>
    </citation>
    <scope>NUCLEOTIDE SEQUENCE [LARGE SCALE GENOMIC DNA]</scope>
    <source>
        <strain evidence="1 2">DSM 14324</strain>
    </source>
</reference>
<dbReference type="GO" id="GO:0005737">
    <property type="term" value="C:cytoplasm"/>
    <property type="evidence" value="ECO:0007669"/>
    <property type="project" value="TreeGrafter"/>
</dbReference>
<dbReference type="InterPro" id="IPR013078">
    <property type="entry name" value="His_Pase_superF_clade-1"/>
</dbReference>
<evidence type="ECO:0000313" key="1">
    <source>
        <dbReference type="EMBL" id="REC96162.1"/>
    </source>
</evidence>
<accession>A0A3D9DZC7</accession>
<dbReference type="Gene3D" id="3.40.50.1240">
    <property type="entry name" value="Phosphoglycerate mutase-like"/>
    <property type="match status" value="1"/>
</dbReference>
<dbReference type="InterPro" id="IPR029033">
    <property type="entry name" value="His_PPase_superfam"/>
</dbReference>
<dbReference type="SUPFAM" id="SSF53254">
    <property type="entry name" value="Phosphoglycerate mutase-like"/>
    <property type="match status" value="1"/>
</dbReference>
<comment type="caution">
    <text evidence="1">The sequence shown here is derived from an EMBL/GenBank/DDBJ whole genome shotgun (WGS) entry which is preliminary data.</text>
</comment>
<dbReference type="RefSeq" id="WP_115853098.1">
    <property type="nucleotide sequence ID" value="NZ_QRDJ01000006.1"/>
</dbReference>
<proteinExistence type="predicted"/>
<dbReference type="PANTHER" id="PTHR48100">
    <property type="entry name" value="BROAD-SPECIFICITY PHOSPHATASE YOR283W-RELATED"/>
    <property type="match status" value="1"/>
</dbReference>
<dbReference type="PANTHER" id="PTHR48100:SF1">
    <property type="entry name" value="HISTIDINE PHOSPHATASE FAMILY PROTEIN-RELATED"/>
    <property type="match status" value="1"/>
</dbReference>
<dbReference type="CDD" id="cd07067">
    <property type="entry name" value="HP_PGM_like"/>
    <property type="match status" value="1"/>
</dbReference>
<dbReference type="OrthoDB" id="9783269at2"/>
<dbReference type="InterPro" id="IPR050275">
    <property type="entry name" value="PGM_Phosphatase"/>
</dbReference>
<keyword evidence="2" id="KW-1185">Reference proteome</keyword>
<dbReference type="SMART" id="SM00855">
    <property type="entry name" value="PGAM"/>
    <property type="match status" value="1"/>
</dbReference>
<organism evidence="1 2">
    <name type="scientific">Kushneria indalinina DSM 14324</name>
    <dbReference type="NCBI Taxonomy" id="1122140"/>
    <lineage>
        <taxon>Bacteria</taxon>
        <taxon>Pseudomonadati</taxon>
        <taxon>Pseudomonadota</taxon>
        <taxon>Gammaproteobacteria</taxon>
        <taxon>Oceanospirillales</taxon>
        <taxon>Halomonadaceae</taxon>
        <taxon>Kushneria</taxon>
    </lineage>
</organism>
<gene>
    <name evidence="1" type="ORF">C8D72_0840</name>
</gene>
<protein>
    <submittedName>
        <fullName evidence="1">Alpha-ribazole phosphatase</fullName>
    </submittedName>
</protein>
<dbReference type="AlphaFoldDB" id="A0A3D9DZC7"/>
<sequence length="219" mass="24452">MTFQTLMIDCLRHGACEGPQQCLRGHTDVALSVEGRVDMLAAAERLPRPHAIVSSPLIRCKRVGETLAQDWDVSLHTVVETMEMNFGTWDGIPTEELLQHSRPALENFWVDPQAFPPPGGEPLDDFLERIEQGWQLILEKGLALADTQQQKESGAPVRLLVCGHAGVIKSWVAMRLGMPTLQGIYLHRLHLPYAGVARLRVDIDRQSDERFEQLCSLGA</sequence>